<dbReference type="EC" id="3.4.-.-" evidence="7"/>
<dbReference type="EMBL" id="VSWC01000015">
    <property type="protein sequence ID" value="KAA1113490.1"/>
    <property type="molecule type" value="Genomic_DNA"/>
</dbReference>
<reference evidence="10 11" key="1">
    <citation type="submission" date="2019-05" db="EMBL/GenBank/DDBJ databases">
        <title>Emergence of the Ug99 lineage of the wheat stem rust pathogen through somatic hybridization.</title>
        <authorList>
            <person name="Li F."/>
            <person name="Upadhyaya N.M."/>
            <person name="Sperschneider J."/>
            <person name="Matny O."/>
            <person name="Nguyen-Phuc H."/>
            <person name="Mago R."/>
            <person name="Raley C."/>
            <person name="Miller M.E."/>
            <person name="Silverstein K.A.T."/>
            <person name="Henningsen E."/>
            <person name="Hirsch C.D."/>
            <person name="Visser B."/>
            <person name="Pretorius Z.A."/>
            <person name="Steffenson B.J."/>
            <person name="Schwessinger B."/>
            <person name="Dodds P.N."/>
            <person name="Figueroa M."/>
        </authorList>
    </citation>
    <scope>NUCLEOTIDE SEQUENCE [LARGE SCALE GENOMIC DNA]</scope>
    <source>
        <strain evidence="10">21-0</strain>
    </source>
</reference>
<dbReference type="InterPro" id="IPR007484">
    <property type="entry name" value="Peptidase_M28"/>
</dbReference>
<evidence type="ECO:0000256" key="2">
    <source>
        <dbReference type="ARBA" id="ARBA00005634"/>
    </source>
</evidence>
<comment type="caution">
    <text evidence="10">The sequence shown here is derived from an EMBL/GenBank/DDBJ whole genome shotgun (WGS) entry which is preliminary data.</text>
</comment>
<evidence type="ECO:0000256" key="1">
    <source>
        <dbReference type="ARBA" id="ARBA00001947"/>
    </source>
</evidence>
<evidence type="ECO:0000313" key="10">
    <source>
        <dbReference type="EMBL" id="KAA1113490.1"/>
    </source>
</evidence>
<dbReference type="SUPFAM" id="SSF53187">
    <property type="entry name" value="Zn-dependent exopeptidases"/>
    <property type="match status" value="1"/>
</dbReference>
<keyword evidence="5 7" id="KW-0378">Hydrolase</keyword>
<evidence type="ECO:0000256" key="5">
    <source>
        <dbReference type="ARBA" id="ARBA00022801"/>
    </source>
</evidence>
<evidence type="ECO:0000256" key="7">
    <source>
        <dbReference type="RuleBase" id="RU361240"/>
    </source>
</evidence>
<feature type="region of interest" description="Disordered" evidence="8">
    <location>
        <begin position="128"/>
        <end position="159"/>
    </location>
</feature>
<accession>A0A5B0QK30</accession>
<feature type="compositionally biased region" description="Low complexity" evidence="8">
    <location>
        <begin position="133"/>
        <end position="151"/>
    </location>
</feature>
<evidence type="ECO:0000256" key="6">
    <source>
        <dbReference type="ARBA" id="ARBA00022833"/>
    </source>
</evidence>
<dbReference type="PANTHER" id="PTHR12147:SF26">
    <property type="entry name" value="PEPTIDASE M28 DOMAIN-CONTAINING PROTEIN"/>
    <property type="match status" value="1"/>
</dbReference>
<dbReference type="GO" id="GO:0046872">
    <property type="term" value="F:metal ion binding"/>
    <property type="evidence" value="ECO:0007669"/>
    <property type="project" value="UniProtKB-KW"/>
</dbReference>
<feature type="domain" description="Peptidase M28" evidence="9">
    <location>
        <begin position="354"/>
        <end position="521"/>
    </location>
</feature>
<keyword evidence="3 7" id="KW-0645">Protease</keyword>
<sequence>MHARSRGSCKPKEKKEKMKKTKHNCCLLTIFLITRLIISTTTQLQQLSLLPRGTDREGTCHTFVGTTADGNHQLFISRPIECPSTDDHADRSKIEITYHPQQDSLIYSLNDGQNQEARLASFLSQLDRIGPTSPGRRNPSPVRPSSSSSSSQVVLEKQQGSHPWIRTLFDEPRKSSTVLIEVPLQSIGLFTDLLKTHELSAISHVPFEEEKQPRSQGSRLSKIGPGFQGSGGLEERLRGLHYKPQIDQILGLIKPDNLLRDIEILSGSDADDHHQRQRSTEDGDWTTRHSFSEGAFKAVQWLQNRYQHLGARCELDHYLPDVAPNLICKLAWSGSDYDRLTQQNRTINHQQLELEAIVLTAHYDSKGSFGSILAPGVDDNASGCAVLLSIAEILQEETERSLSRALLMDDSESRSSGREVELVFVHFSGTEQGLIGSRSVAEKFRDQRTILLLMNLDMISFRVDGEPFQIGLSSLGPSPESLAFIRRISNVYVPELLVGNSTIGVSDETNFYANGFLNSVRIFERIGDAIRNPHHMKSSDRFSLFFEHDHDGDLDDDSDDGKPVGSYDIVQTVSIAKVVLAGVLELLFF</sequence>
<evidence type="ECO:0000259" key="9">
    <source>
        <dbReference type="Pfam" id="PF04389"/>
    </source>
</evidence>
<evidence type="ECO:0000313" key="11">
    <source>
        <dbReference type="Proteomes" id="UP000324748"/>
    </source>
</evidence>
<dbReference type="AlphaFoldDB" id="A0A5B0QK30"/>
<name>A0A5B0QK30_PUCGR</name>
<dbReference type="Proteomes" id="UP000324748">
    <property type="component" value="Unassembled WGS sequence"/>
</dbReference>
<dbReference type="Pfam" id="PF04389">
    <property type="entry name" value="Peptidase_M28"/>
    <property type="match status" value="1"/>
</dbReference>
<evidence type="ECO:0000256" key="8">
    <source>
        <dbReference type="SAM" id="MobiDB-lite"/>
    </source>
</evidence>
<evidence type="ECO:0000256" key="4">
    <source>
        <dbReference type="ARBA" id="ARBA00022723"/>
    </source>
</evidence>
<proteinExistence type="inferred from homology"/>
<dbReference type="PANTHER" id="PTHR12147">
    <property type="entry name" value="METALLOPEPTIDASE M28 FAMILY MEMBER"/>
    <property type="match status" value="1"/>
</dbReference>
<evidence type="ECO:0000256" key="3">
    <source>
        <dbReference type="ARBA" id="ARBA00022670"/>
    </source>
</evidence>
<dbReference type="Gene3D" id="3.40.630.10">
    <property type="entry name" value="Zn peptidases"/>
    <property type="match status" value="1"/>
</dbReference>
<comment type="cofactor">
    <cofactor evidence="1">
        <name>Zn(2+)</name>
        <dbReference type="ChEBI" id="CHEBI:29105"/>
    </cofactor>
</comment>
<organism evidence="10 11">
    <name type="scientific">Puccinia graminis f. sp. tritici</name>
    <dbReference type="NCBI Taxonomy" id="56615"/>
    <lineage>
        <taxon>Eukaryota</taxon>
        <taxon>Fungi</taxon>
        <taxon>Dikarya</taxon>
        <taxon>Basidiomycota</taxon>
        <taxon>Pucciniomycotina</taxon>
        <taxon>Pucciniomycetes</taxon>
        <taxon>Pucciniales</taxon>
        <taxon>Pucciniaceae</taxon>
        <taxon>Puccinia</taxon>
    </lineage>
</organism>
<gene>
    <name evidence="10" type="ORF">PGT21_032524</name>
</gene>
<dbReference type="GO" id="GO:0008235">
    <property type="term" value="F:metalloexopeptidase activity"/>
    <property type="evidence" value="ECO:0007669"/>
    <property type="project" value="InterPro"/>
</dbReference>
<keyword evidence="11" id="KW-1185">Reference proteome</keyword>
<comment type="similarity">
    <text evidence="2">Belongs to the peptidase M28 family. M28B subfamily.</text>
</comment>
<dbReference type="GO" id="GO:0006508">
    <property type="term" value="P:proteolysis"/>
    <property type="evidence" value="ECO:0007669"/>
    <property type="project" value="UniProtKB-KW"/>
</dbReference>
<dbReference type="OrthoDB" id="10013407at2759"/>
<keyword evidence="4 7" id="KW-0479">Metal-binding</keyword>
<keyword evidence="6 7" id="KW-0862">Zinc</keyword>
<protein>
    <recommendedName>
        <fullName evidence="7">Peptide hydrolase</fullName>
        <ecNumber evidence="7">3.4.-.-</ecNumber>
    </recommendedName>
</protein>
<dbReference type="InterPro" id="IPR045175">
    <property type="entry name" value="M28_fam"/>
</dbReference>